<evidence type="ECO:0000313" key="4">
    <source>
        <dbReference type="Proteomes" id="UP000021816"/>
    </source>
</evidence>
<dbReference type="AlphaFoldDB" id="A0A011NP39"/>
<feature type="region of interest" description="Disordered" evidence="1">
    <location>
        <begin position="120"/>
        <end position="188"/>
    </location>
</feature>
<proteinExistence type="predicted"/>
<dbReference type="InterPro" id="IPR040980">
    <property type="entry name" value="SWI2_SNF2"/>
</dbReference>
<evidence type="ECO:0000313" key="3">
    <source>
        <dbReference type="EMBL" id="EXI77066.1"/>
    </source>
</evidence>
<dbReference type="PANTHER" id="PTHR42927:SF1">
    <property type="entry name" value="HELICASE SUPERFAMILY 1 AND 2 DOMAIN-CONTAINING PROTEIN"/>
    <property type="match status" value="1"/>
</dbReference>
<feature type="domain" description="SWI2/SNF2 ATPase" evidence="2">
    <location>
        <begin position="4"/>
        <end position="68"/>
    </location>
</feature>
<dbReference type="Proteomes" id="UP000021816">
    <property type="component" value="Unassembled WGS sequence"/>
</dbReference>
<evidence type="ECO:0000256" key="1">
    <source>
        <dbReference type="SAM" id="MobiDB-lite"/>
    </source>
</evidence>
<sequence length="188" mass="20207">MPRRYQLAEALSGDKKIVVCTIQTFPFAIEAVRELAATQGKRFAVIADEAHSSQTGEAAAKLKAVLSQEELAELKDGGEVSTEDILAAQMAVRASDAGITYAAFTATPKNKTLELFGTRPDPTQPAGPGNLPARATCQPPSTSIQCARPSRRASSSTYCRTIRATSWPSSWHMKGPTTTRRRSSEAPR</sequence>
<name>A0A011NP39_9PROT</name>
<dbReference type="EMBL" id="JEMX01000123">
    <property type="protein sequence ID" value="EXI77066.1"/>
    <property type="molecule type" value="Genomic_DNA"/>
</dbReference>
<dbReference type="PATRIC" id="fig|1454003.3.peg.4109"/>
<accession>A0A011NP39</accession>
<reference evidence="3 4" key="1">
    <citation type="submission" date="2014-02" db="EMBL/GenBank/DDBJ databases">
        <title>Expanding our view of genomic diversity in Candidatus Accumulibacter clades.</title>
        <authorList>
            <person name="Skennerton C.T."/>
            <person name="Barr J.J."/>
            <person name="Slater F.R."/>
            <person name="Bond P.L."/>
            <person name="Tyson G.W."/>
        </authorList>
    </citation>
    <scope>NUCLEOTIDE SEQUENCE [LARGE SCALE GENOMIC DNA]</scope>
    <source>
        <strain evidence="4">BA-92</strain>
    </source>
</reference>
<evidence type="ECO:0000259" key="2">
    <source>
        <dbReference type="Pfam" id="PF18766"/>
    </source>
</evidence>
<organism evidence="3 4">
    <name type="scientific">Candidatus Accumulibacter appositus</name>
    <dbReference type="NCBI Taxonomy" id="1454003"/>
    <lineage>
        <taxon>Bacteria</taxon>
        <taxon>Pseudomonadati</taxon>
        <taxon>Pseudomonadota</taxon>
        <taxon>Betaproteobacteria</taxon>
        <taxon>Candidatus Accumulibacter</taxon>
    </lineage>
</organism>
<feature type="compositionally biased region" description="Polar residues" evidence="1">
    <location>
        <begin position="152"/>
        <end position="169"/>
    </location>
</feature>
<dbReference type="InterPro" id="IPR027417">
    <property type="entry name" value="P-loop_NTPase"/>
</dbReference>
<protein>
    <recommendedName>
        <fullName evidence="2">SWI2/SNF2 ATPase domain-containing protein</fullName>
    </recommendedName>
</protein>
<dbReference type="SUPFAM" id="SSF52540">
    <property type="entry name" value="P-loop containing nucleoside triphosphate hydrolases"/>
    <property type="match status" value="1"/>
</dbReference>
<dbReference type="Gene3D" id="3.40.50.300">
    <property type="entry name" value="P-loop containing nucleotide triphosphate hydrolases"/>
    <property type="match status" value="1"/>
</dbReference>
<dbReference type="Pfam" id="PF18766">
    <property type="entry name" value="SWI2_SNF2"/>
    <property type="match status" value="1"/>
</dbReference>
<dbReference type="STRING" id="1454003.AW10_04046"/>
<comment type="caution">
    <text evidence="3">The sequence shown here is derived from an EMBL/GenBank/DDBJ whole genome shotgun (WGS) entry which is preliminary data.</text>
</comment>
<dbReference type="PANTHER" id="PTHR42927">
    <property type="entry name" value="HELICASE SUPERFAMILY 1 AND 2 DOMAIN-CONTAINING PROTEIN"/>
    <property type="match status" value="1"/>
</dbReference>
<gene>
    <name evidence="3" type="ORF">AW10_04046</name>
</gene>